<keyword evidence="1" id="KW-0175">Coiled coil</keyword>
<accession>A0ABY7PRR1</accession>
<protein>
    <submittedName>
        <fullName evidence="2">Uncharacterized protein</fullName>
    </submittedName>
</protein>
<keyword evidence="3" id="KW-1185">Reference proteome</keyword>
<evidence type="ECO:0000313" key="2">
    <source>
        <dbReference type="EMBL" id="WBO85555.1"/>
    </source>
</evidence>
<evidence type="ECO:0000313" key="3">
    <source>
        <dbReference type="Proteomes" id="UP001211872"/>
    </source>
</evidence>
<dbReference type="Proteomes" id="UP001211872">
    <property type="component" value="Chromosome"/>
</dbReference>
<dbReference type="RefSeq" id="WP_044013000.1">
    <property type="nucleotide sequence ID" value="NZ_CP115396.1"/>
</dbReference>
<organism evidence="2 3">
    <name type="scientific">Hymenobacter yonginensis</name>
    <dbReference type="NCBI Taxonomy" id="748197"/>
    <lineage>
        <taxon>Bacteria</taxon>
        <taxon>Pseudomonadati</taxon>
        <taxon>Bacteroidota</taxon>
        <taxon>Cytophagia</taxon>
        <taxon>Cytophagales</taxon>
        <taxon>Hymenobacteraceae</taxon>
        <taxon>Hymenobacter</taxon>
    </lineage>
</organism>
<evidence type="ECO:0000256" key="1">
    <source>
        <dbReference type="SAM" id="Coils"/>
    </source>
</evidence>
<sequence length="68" mass="7540">MNKVLTIAALVIALATIGFLYQTLSKTEEALKRAEQRFTDCEQVNFQLQNQLTAATRGATVPDSLKVR</sequence>
<reference evidence="2 3" key="1">
    <citation type="journal article" date="2011" name="Int. J. Syst. Evol. Microbiol.">
        <title>Hymenobacter yonginensis sp. nov., isolated from a mesotrophic artificial lake.</title>
        <authorList>
            <person name="Joung Y."/>
            <person name="Cho S.H."/>
            <person name="Kim H."/>
            <person name="Kim S.B."/>
            <person name="Joh K."/>
        </authorList>
    </citation>
    <scope>NUCLEOTIDE SEQUENCE [LARGE SCALE GENOMIC DNA]</scope>
    <source>
        <strain evidence="2 3">KCTC 22745</strain>
    </source>
</reference>
<feature type="coiled-coil region" evidence="1">
    <location>
        <begin position="17"/>
        <end position="51"/>
    </location>
</feature>
<gene>
    <name evidence="2" type="ORF">O9Z63_04760</name>
</gene>
<dbReference type="EMBL" id="CP115396">
    <property type="protein sequence ID" value="WBO85555.1"/>
    <property type="molecule type" value="Genomic_DNA"/>
</dbReference>
<proteinExistence type="predicted"/>
<name>A0ABY7PRR1_9BACT</name>